<dbReference type="SUPFAM" id="SSF48452">
    <property type="entry name" value="TPR-like"/>
    <property type="match status" value="1"/>
</dbReference>
<dbReference type="Proteomes" id="UP001241748">
    <property type="component" value="Unassembled WGS sequence"/>
</dbReference>
<dbReference type="InterPro" id="IPR011990">
    <property type="entry name" value="TPR-like_helical_dom_sf"/>
</dbReference>
<dbReference type="EMBL" id="JAROBZ020000001">
    <property type="protein sequence ID" value="MFB3165728.1"/>
    <property type="molecule type" value="Genomic_DNA"/>
</dbReference>
<keyword evidence="3" id="KW-1185">Reference proteome</keyword>
<comment type="caution">
    <text evidence="2">The sequence shown here is derived from an EMBL/GenBank/DDBJ whole genome shotgun (WGS) entry which is preliminary data.</text>
</comment>
<organism evidence="2 3">
    <name type="scientific">Neobacillus driksii</name>
    <dbReference type="NCBI Taxonomy" id="3035913"/>
    <lineage>
        <taxon>Bacteria</taxon>
        <taxon>Bacillati</taxon>
        <taxon>Bacillota</taxon>
        <taxon>Bacilli</taxon>
        <taxon>Bacillales</taxon>
        <taxon>Bacillaceae</taxon>
        <taxon>Neobacillus</taxon>
    </lineage>
</organism>
<evidence type="ECO:0000313" key="2">
    <source>
        <dbReference type="EMBL" id="MFB3165728.1"/>
    </source>
</evidence>
<protein>
    <submittedName>
        <fullName evidence="2">Tetratricopeptide repeat protein</fullName>
    </submittedName>
</protein>
<reference evidence="2 3" key="1">
    <citation type="submission" date="2024-05" db="EMBL/GenBank/DDBJ databases">
        <authorList>
            <person name="Venkateswaran K."/>
        </authorList>
    </citation>
    <scope>NUCLEOTIDE SEQUENCE [LARGE SCALE GENOMIC DNA]</scope>
    <source>
        <strain evidence="2 3">179-C4-2-HS</strain>
    </source>
</reference>
<evidence type="ECO:0000313" key="3">
    <source>
        <dbReference type="Proteomes" id="UP001241748"/>
    </source>
</evidence>
<proteinExistence type="predicted"/>
<name>A0ABV4YNR4_9BACI</name>
<dbReference type="RefSeq" id="WP_306076145.1">
    <property type="nucleotide sequence ID" value="NZ_JAROBZ020000001.1"/>
</dbReference>
<keyword evidence="1" id="KW-0175">Coiled coil</keyword>
<dbReference type="Pfam" id="PF14559">
    <property type="entry name" value="TPR_19"/>
    <property type="match status" value="1"/>
</dbReference>
<dbReference type="SUPFAM" id="SSF116965">
    <property type="entry name" value="Hypothetical protein MPN330"/>
    <property type="match status" value="1"/>
</dbReference>
<sequence length="341" mass="39606">MKKRERAKRKDNIIFLPGLEKRLTDKGLESLQNKRYREAITLLEEAKAHDPENSDILIGLVLAYFEAGAYIKAKDLANEMLLKGIGEYFHMVDLYLTILIQLHEYQEIVSTIEALFDEKEIPPDRHDHFLTILQFSKRMADNSLQEPMEEVKEGTHLKELKLSSLKNLNEQMLAISSLAEKNIRPYMDEIKEYLNSESGHPFLKTMLLTLLKEQEYDKKIEVKKFNEDVSLIPTELPDVQTQPRMKEIEKILEAKLENSDPVLFENMKGMVERIFFISYPFELKPEAARAWAAAFHLLVLDYLGGEPDVDDLADEYEISTEKIEQALAKIRELEEISYPNI</sequence>
<gene>
    <name evidence="2" type="ORF">P5G62_001060</name>
</gene>
<dbReference type="Gene3D" id="1.25.40.10">
    <property type="entry name" value="Tetratricopeptide repeat domain"/>
    <property type="match status" value="1"/>
</dbReference>
<evidence type="ECO:0000256" key="1">
    <source>
        <dbReference type="SAM" id="Coils"/>
    </source>
</evidence>
<feature type="coiled-coil region" evidence="1">
    <location>
        <begin position="309"/>
        <end position="336"/>
    </location>
</feature>
<accession>A0ABV4YNR4</accession>